<sequence>MASSLLLLRGALPVAPPSPSPPSPLPSPPALLVCISAFRSRSSLSQFGGGAAWRPVCREKRLPRASNGDNAVKEGDVQNEDVQFDVTRMERYTERVPNEVLRVHAVVDGEEDQVIIFKGFSSSLMRPTPDDPAELVLPATATIRGIDRIRGPFNPTKVLLIRGGKGLTWQQFQTLLEDKGC</sequence>
<dbReference type="KEGG" id="ppp:112293250"/>
<evidence type="ECO:0000313" key="3">
    <source>
        <dbReference type="EnsemblPlants" id="Pp3c16_25200V3.1"/>
    </source>
</evidence>
<dbReference type="RefSeq" id="XP_024398237.1">
    <property type="nucleotide sequence ID" value="XM_024542469.2"/>
</dbReference>
<dbReference type="Proteomes" id="UP000006727">
    <property type="component" value="Chromosome 16"/>
</dbReference>
<dbReference type="PANTHER" id="PTHR36729:SF2">
    <property type="entry name" value="EXPRESSED PROTEIN"/>
    <property type="match status" value="1"/>
</dbReference>
<dbReference type="EnsemblPlants" id="Pp3c16_25200V3.1">
    <property type="protein sequence ID" value="Pp3c16_25200V3.1"/>
    <property type="gene ID" value="Pp3c16_25200"/>
</dbReference>
<dbReference type="AlphaFoldDB" id="A0A2K1J9W8"/>
<evidence type="ECO:0000313" key="4">
    <source>
        <dbReference type="Proteomes" id="UP000006727"/>
    </source>
</evidence>
<dbReference type="Gramene" id="Pp3c16_25200V3.1">
    <property type="protein sequence ID" value="Pp3c16_25200V3.1"/>
    <property type="gene ID" value="Pp3c16_25200"/>
</dbReference>
<keyword evidence="4" id="KW-1185">Reference proteome</keyword>
<reference evidence="2 4" key="2">
    <citation type="journal article" date="2018" name="Plant J.">
        <title>The Physcomitrella patens chromosome-scale assembly reveals moss genome structure and evolution.</title>
        <authorList>
            <person name="Lang D."/>
            <person name="Ullrich K.K."/>
            <person name="Murat F."/>
            <person name="Fuchs J."/>
            <person name="Jenkins J."/>
            <person name="Haas F.B."/>
            <person name="Piednoel M."/>
            <person name="Gundlach H."/>
            <person name="Van Bel M."/>
            <person name="Meyberg R."/>
            <person name="Vives C."/>
            <person name="Morata J."/>
            <person name="Symeonidi A."/>
            <person name="Hiss M."/>
            <person name="Muchero W."/>
            <person name="Kamisugi Y."/>
            <person name="Saleh O."/>
            <person name="Blanc G."/>
            <person name="Decker E.L."/>
            <person name="van Gessel N."/>
            <person name="Grimwood J."/>
            <person name="Hayes R.D."/>
            <person name="Graham S.W."/>
            <person name="Gunter L.E."/>
            <person name="McDaniel S.F."/>
            <person name="Hoernstein S.N.W."/>
            <person name="Larsson A."/>
            <person name="Li F.W."/>
            <person name="Perroud P.F."/>
            <person name="Phillips J."/>
            <person name="Ranjan P."/>
            <person name="Rokshar D.S."/>
            <person name="Rothfels C.J."/>
            <person name="Schneider L."/>
            <person name="Shu S."/>
            <person name="Stevenson D.W."/>
            <person name="Thummler F."/>
            <person name="Tillich M."/>
            <person name="Villarreal Aguilar J.C."/>
            <person name="Widiez T."/>
            <person name="Wong G.K."/>
            <person name="Wymore A."/>
            <person name="Zhang Y."/>
            <person name="Zimmer A.D."/>
            <person name="Quatrano R.S."/>
            <person name="Mayer K.F.X."/>
            <person name="Goodstein D."/>
            <person name="Casacuberta J.M."/>
            <person name="Vandepoele K."/>
            <person name="Reski R."/>
            <person name="Cuming A.C."/>
            <person name="Tuskan G.A."/>
            <person name="Maumus F."/>
            <person name="Salse J."/>
            <person name="Schmutz J."/>
            <person name="Rensing S.A."/>
        </authorList>
    </citation>
    <scope>NUCLEOTIDE SEQUENCE [LARGE SCALE GENOMIC DNA]</scope>
    <source>
        <strain evidence="3 4">cv. Gransden 2004</strain>
    </source>
</reference>
<reference evidence="3" key="3">
    <citation type="submission" date="2020-12" db="UniProtKB">
        <authorList>
            <consortium name="EnsemblPlants"/>
        </authorList>
    </citation>
    <scope>IDENTIFICATION</scope>
</reference>
<dbReference type="OrthoDB" id="2018366at2759"/>
<proteinExistence type="predicted"/>
<accession>A0A2K1J9W8</accession>
<reference evidence="2 4" key="1">
    <citation type="journal article" date="2008" name="Science">
        <title>The Physcomitrella genome reveals evolutionary insights into the conquest of land by plants.</title>
        <authorList>
            <person name="Rensing S."/>
            <person name="Lang D."/>
            <person name="Zimmer A."/>
            <person name="Terry A."/>
            <person name="Salamov A."/>
            <person name="Shapiro H."/>
            <person name="Nishiyama T."/>
            <person name="Perroud P.-F."/>
            <person name="Lindquist E."/>
            <person name="Kamisugi Y."/>
            <person name="Tanahashi T."/>
            <person name="Sakakibara K."/>
            <person name="Fujita T."/>
            <person name="Oishi K."/>
            <person name="Shin-I T."/>
            <person name="Kuroki Y."/>
            <person name="Toyoda A."/>
            <person name="Suzuki Y."/>
            <person name="Hashimoto A."/>
            <person name="Yamaguchi K."/>
            <person name="Sugano A."/>
            <person name="Kohara Y."/>
            <person name="Fujiyama A."/>
            <person name="Anterola A."/>
            <person name="Aoki S."/>
            <person name="Ashton N."/>
            <person name="Barbazuk W.B."/>
            <person name="Barker E."/>
            <person name="Bennetzen J."/>
            <person name="Bezanilla M."/>
            <person name="Blankenship R."/>
            <person name="Cho S.H."/>
            <person name="Dutcher S."/>
            <person name="Estelle M."/>
            <person name="Fawcett J.A."/>
            <person name="Gundlach H."/>
            <person name="Hanada K."/>
            <person name="Heyl A."/>
            <person name="Hicks K.A."/>
            <person name="Hugh J."/>
            <person name="Lohr M."/>
            <person name="Mayer K."/>
            <person name="Melkozernov A."/>
            <person name="Murata T."/>
            <person name="Nelson D."/>
            <person name="Pils B."/>
            <person name="Prigge M."/>
            <person name="Reiss B."/>
            <person name="Renner T."/>
            <person name="Rombauts S."/>
            <person name="Rushton P."/>
            <person name="Sanderfoot A."/>
            <person name="Schween G."/>
            <person name="Shiu S.-H."/>
            <person name="Stueber K."/>
            <person name="Theodoulou F.L."/>
            <person name="Tu H."/>
            <person name="Van de Peer Y."/>
            <person name="Verrier P.J."/>
            <person name="Waters E."/>
            <person name="Wood A."/>
            <person name="Yang L."/>
            <person name="Cove D."/>
            <person name="Cuming A."/>
            <person name="Hasebe M."/>
            <person name="Lucas S."/>
            <person name="Mishler D.B."/>
            <person name="Reski R."/>
            <person name="Grigoriev I."/>
            <person name="Quatrano R.S."/>
            <person name="Boore J.L."/>
        </authorList>
    </citation>
    <scope>NUCLEOTIDE SEQUENCE [LARGE SCALE GENOMIC DNA]</scope>
    <source>
        <strain evidence="3 4">cv. Gransden 2004</strain>
    </source>
</reference>
<gene>
    <name evidence="3" type="primary">LOC112293250</name>
    <name evidence="2" type="ORF">PHYPA_021434</name>
</gene>
<dbReference type="PANTHER" id="PTHR36729">
    <property type="entry name" value="EXPRESSED PROTEIN"/>
    <property type="match status" value="1"/>
</dbReference>
<dbReference type="InterPro" id="IPR056636">
    <property type="entry name" value="DUF7734"/>
</dbReference>
<dbReference type="EMBL" id="ABEU02000016">
    <property type="protein sequence ID" value="PNR38323.1"/>
    <property type="molecule type" value="Genomic_DNA"/>
</dbReference>
<feature type="domain" description="DUF7734" evidence="1">
    <location>
        <begin position="87"/>
        <end position="176"/>
    </location>
</feature>
<dbReference type="GeneID" id="112293250"/>
<dbReference type="Gramene" id="Pp3c16_25200V3.2">
    <property type="protein sequence ID" value="Pp3c16_25200V3.2"/>
    <property type="gene ID" value="Pp3c16_25200"/>
</dbReference>
<protein>
    <recommendedName>
        <fullName evidence="1">DUF7734 domain-containing protein</fullName>
    </recommendedName>
</protein>
<dbReference type="FunCoup" id="A0A2K1J9W8">
    <property type="interactions" value="556"/>
</dbReference>
<organism evidence="2">
    <name type="scientific">Physcomitrium patens</name>
    <name type="common">Spreading-leaved earth moss</name>
    <name type="synonym">Physcomitrella patens</name>
    <dbReference type="NCBI Taxonomy" id="3218"/>
    <lineage>
        <taxon>Eukaryota</taxon>
        <taxon>Viridiplantae</taxon>
        <taxon>Streptophyta</taxon>
        <taxon>Embryophyta</taxon>
        <taxon>Bryophyta</taxon>
        <taxon>Bryophytina</taxon>
        <taxon>Bryopsida</taxon>
        <taxon>Funariidae</taxon>
        <taxon>Funariales</taxon>
        <taxon>Funariaceae</taxon>
        <taxon>Physcomitrium</taxon>
    </lineage>
</organism>
<dbReference type="PaxDb" id="3218-PP1S4_415V6.1"/>
<evidence type="ECO:0000313" key="2">
    <source>
        <dbReference type="EMBL" id="PNR38323.1"/>
    </source>
</evidence>
<evidence type="ECO:0000259" key="1">
    <source>
        <dbReference type="Pfam" id="PF24869"/>
    </source>
</evidence>
<dbReference type="STRING" id="3218.A0A2K1J9W8"/>
<dbReference type="EnsemblPlants" id="Pp3c16_25200V3.2">
    <property type="protein sequence ID" value="Pp3c16_25200V3.2"/>
    <property type="gene ID" value="Pp3c16_25200"/>
</dbReference>
<dbReference type="Pfam" id="PF24869">
    <property type="entry name" value="DUF7734"/>
    <property type="match status" value="1"/>
</dbReference>
<name>A0A2K1J9W8_PHYPA</name>